<dbReference type="Gene3D" id="2.60.120.10">
    <property type="entry name" value="Jelly Rolls"/>
    <property type="match status" value="1"/>
</dbReference>
<dbReference type="GO" id="GO:0005829">
    <property type="term" value="C:cytosol"/>
    <property type="evidence" value="ECO:0007669"/>
    <property type="project" value="TreeGrafter"/>
</dbReference>
<evidence type="ECO:0000256" key="3">
    <source>
        <dbReference type="ARBA" id="ARBA00023163"/>
    </source>
</evidence>
<keyword evidence="2" id="KW-0238">DNA-binding</keyword>
<keyword evidence="6" id="KW-1185">Reference proteome</keyword>
<feature type="domain" description="HTH crp-type" evidence="4">
    <location>
        <begin position="150"/>
        <end position="224"/>
    </location>
</feature>
<dbReference type="InterPro" id="IPR012318">
    <property type="entry name" value="HTH_CRP"/>
</dbReference>
<name>A0A1G9IR98_9GAMM</name>
<reference evidence="5 6" key="1">
    <citation type="submission" date="2016-10" db="EMBL/GenBank/DDBJ databases">
        <authorList>
            <person name="de Groot N.N."/>
        </authorList>
    </citation>
    <scope>NUCLEOTIDE SEQUENCE [LARGE SCALE GENOMIC DNA]</scope>
    <source>
        <strain evidence="5 6">DSM 14789</strain>
    </source>
</reference>
<dbReference type="InterPro" id="IPR014710">
    <property type="entry name" value="RmlC-like_jellyroll"/>
</dbReference>
<dbReference type="InterPro" id="IPR036390">
    <property type="entry name" value="WH_DNA-bd_sf"/>
</dbReference>
<keyword evidence="5" id="KW-0418">Kinase</keyword>
<evidence type="ECO:0000313" key="6">
    <source>
        <dbReference type="Proteomes" id="UP000198654"/>
    </source>
</evidence>
<dbReference type="GO" id="GO:0003677">
    <property type="term" value="F:DNA binding"/>
    <property type="evidence" value="ECO:0007669"/>
    <property type="project" value="UniProtKB-KW"/>
</dbReference>
<evidence type="ECO:0000256" key="1">
    <source>
        <dbReference type="ARBA" id="ARBA00023015"/>
    </source>
</evidence>
<keyword evidence="3" id="KW-0804">Transcription</keyword>
<proteinExistence type="predicted"/>
<dbReference type="Pfam" id="PF00027">
    <property type="entry name" value="cNMP_binding"/>
    <property type="match status" value="1"/>
</dbReference>
<dbReference type="PANTHER" id="PTHR24567:SF75">
    <property type="entry name" value="FUMARATE AND NITRATE REDUCTION REGULATORY PROTEIN"/>
    <property type="match status" value="1"/>
</dbReference>
<dbReference type="Pfam" id="PF13545">
    <property type="entry name" value="HTH_Crp_2"/>
    <property type="match status" value="1"/>
</dbReference>
<dbReference type="InterPro" id="IPR018490">
    <property type="entry name" value="cNMP-bd_dom_sf"/>
</dbReference>
<organism evidence="5 6">
    <name type="scientific">Modicisalibacter muralis</name>
    <dbReference type="NCBI Taxonomy" id="119000"/>
    <lineage>
        <taxon>Bacteria</taxon>
        <taxon>Pseudomonadati</taxon>
        <taxon>Pseudomonadota</taxon>
        <taxon>Gammaproteobacteria</taxon>
        <taxon>Oceanospirillales</taxon>
        <taxon>Halomonadaceae</taxon>
        <taxon>Modicisalibacter</taxon>
    </lineage>
</organism>
<dbReference type="InterPro" id="IPR036388">
    <property type="entry name" value="WH-like_DNA-bd_sf"/>
</dbReference>
<dbReference type="AlphaFoldDB" id="A0A1G9IR98"/>
<dbReference type="SUPFAM" id="SSF51206">
    <property type="entry name" value="cAMP-binding domain-like"/>
    <property type="match status" value="1"/>
</dbReference>
<keyword evidence="5" id="KW-0808">Transferase</keyword>
<dbReference type="EMBL" id="FNGI01000002">
    <property type="protein sequence ID" value="SDL27778.1"/>
    <property type="molecule type" value="Genomic_DNA"/>
</dbReference>
<dbReference type="PROSITE" id="PS51063">
    <property type="entry name" value="HTH_CRP_2"/>
    <property type="match status" value="1"/>
</dbReference>
<evidence type="ECO:0000313" key="5">
    <source>
        <dbReference type="EMBL" id="SDL27778.1"/>
    </source>
</evidence>
<keyword evidence="1" id="KW-0805">Transcription regulation</keyword>
<dbReference type="CDD" id="cd00092">
    <property type="entry name" value="HTH_CRP"/>
    <property type="match status" value="1"/>
</dbReference>
<dbReference type="InterPro" id="IPR000595">
    <property type="entry name" value="cNMP-bd_dom"/>
</dbReference>
<evidence type="ECO:0000256" key="2">
    <source>
        <dbReference type="ARBA" id="ARBA00023125"/>
    </source>
</evidence>
<dbReference type="InterPro" id="IPR050397">
    <property type="entry name" value="Env_Response_Regulators"/>
</dbReference>
<gene>
    <name evidence="5" type="ORF">SAMN05661010_01306</name>
</gene>
<dbReference type="Gene3D" id="1.10.10.10">
    <property type="entry name" value="Winged helix-like DNA-binding domain superfamily/Winged helix DNA-binding domain"/>
    <property type="match status" value="1"/>
</dbReference>
<dbReference type="GO" id="GO:0016301">
    <property type="term" value="F:kinase activity"/>
    <property type="evidence" value="ECO:0007669"/>
    <property type="project" value="UniProtKB-KW"/>
</dbReference>
<dbReference type="SUPFAM" id="SSF46785">
    <property type="entry name" value="Winged helix' DNA-binding domain"/>
    <property type="match status" value="1"/>
</dbReference>
<sequence>MLMNPQDSCIIRNFGHFCELSGGEKSLLHELEKSPTSVRAGQALWQENDKANEFCTISRGWAYSYRDHGDGSRQVLEVFLPGDIVGLREFAFSQRLAGVMMIDDGVVCHFPHRRLAEVIRQSNKLTTVLFAIASRQQALLTERLVSLARRSAHEKLAHFLYEMYLRVLQTGATDDGHFRLPLSQEQIADALGLSTVHVSRTFSAFREKGMVLRERHKITLLDSDALARVAQFDSRYLHDNVRPLFAD</sequence>
<evidence type="ECO:0000259" key="4">
    <source>
        <dbReference type="PROSITE" id="PS51063"/>
    </source>
</evidence>
<dbReference type="SMART" id="SM00419">
    <property type="entry name" value="HTH_CRP"/>
    <property type="match status" value="1"/>
</dbReference>
<dbReference type="Proteomes" id="UP000198654">
    <property type="component" value="Unassembled WGS sequence"/>
</dbReference>
<dbReference type="GO" id="GO:0003700">
    <property type="term" value="F:DNA-binding transcription factor activity"/>
    <property type="evidence" value="ECO:0007669"/>
    <property type="project" value="TreeGrafter"/>
</dbReference>
<accession>A0A1G9IR98</accession>
<dbReference type="PANTHER" id="PTHR24567">
    <property type="entry name" value="CRP FAMILY TRANSCRIPTIONAL REGULATORY PROTEIN"/>
    <property type="match status" value="1"/>
</dbReference>
<dbReference type="CDD" id="cd00038">
    <property type="entry name" value="CAP_ED"/>
    <property type="match status" value="1"/>
</dbReference>
<dbReference type="SMART" id="SM00100">
    <property type="entry name" value="cNMP"/>
    <property type="match status" value="1"/>
</dbReference>
<dbReference type="STRING" id="119000.SAMN05661010_01306"/>
<protein>
    <submittedName>
        <fullName evidence="5">cAMP-binding domain of CRP or a regulatory subunit of cAMP-dependent protein kinases</fullName>
    </submittedName>
</protein>
<dbReference type="PRINTS" id="PR00034">
    <property type="entry name" value="HTHCRP"/>
</dbReference>